<organism evidence="2 3">
    <name type="scientific">Asanoa hainanensis</name>
    <dbReference type="NCBI Taxonomy" id="560556"/>
    <lineage>
        <taxon>Bacteria</taxon>
        <taxon>Bacillati</taxon>
        <taxon>Actinomycetota</taxon>
        <taxon>Actinomycetes</taxon>
        <taxon>Micromonosporales</taxon>
        <taxon>Micromonosporaceae</taxon>
        <taxon>Asanoa</taxon>
    </lineage>
</organism>
<dbReference type="EMBL" id="FZPH01000023">
    <property type="protein sequence ID" value="SNT65481.1"/>
    <property type="molecule type" value="Genomic_DNA"/>
</dbReference>
<gene>
    <name evidence="2" type="ORF">SAMN05421812_12334</name>
</gene>
<dbReference type="PROSITE" id="PS50943">
    <property type="entry name" value="HTH_CROC1"/>
    <property type="match status" value="1"/>
</dbReference>
<dbReference type="Pfam" id="PF01381">
    <property type="entry name" value="HTH_3"/>
    <property type="match status" value="1"/>
</dbReference>
<evidence type="ECO:0000259" key="1">
    <source>
        <dbReference type="PROSITE" id="PS50943"/>
    </source>
</evidence>
<dbReference type="GO" id="GO:0003677">
    <property type="term" value="F:DNA binding"/>
    <property type="evidence" value="ECO:0007669"/>
    <property type="project" value="InterPro"/>
</dbReference>
<reference evidence="2 3" key="1">
    <citation type="submission" date="2017-06" db="EMBL/GenBank/DDBJ databases">
        <authorList>
            <person name="Kim H.J."/>
            <person name="Triplett B.A."/>
        </authorList>
    </citation>
    <scope>NUCLEOTIDE SEQUENCE [LARGE SCALE GENOMIC DNA]</scope>
    <source>
        <strain evidence="2 3">CGMCC 4.5593</strain>
    </source>
</reference>
<evidence type="ECO:0000313" key="3">
    <source>
        <dbReference type="Proteomes" id="UP000198362"/>
    </source>
</evidence>
<evidence type="ECO:0000313" key="2">
    <source>
        <dbReference type="EMBL" id="SNT65481.1"/>
    </source>
</evidence>
<name>A0A239PEP1_9ACTN</name>
<dbReference type="InterPro" id="IPR010982">
    <property type="entry name" value="Lambda_DNA-bd_dom_sf"/>
</dbReference>
<dbReference type="Proteomes" id="UP000198362">
    <property type="component" value="Unassembled WGS sequence"/>
</dbReference>
<dbReference type="InterPro" id="IPR001387">
    <property type="entry name" value="Cro/C1-type_HTH"/>
</dbReference>
<protein>
    <submittedName>
        <fullName evidence="2">Helix-turn-helix</fullName>
    </submittedName>
</protein>
<dbReference type="CDD" id="cd00093">
    <property type="entry name" value="HTH_XRE"/>
    <property type="match status" value="1"/>
</dbReference>
<proteinExistence type="predicted"/>
<keyword evidence="3" id="KW-1185">Reference proteome</keyword>
<feature type="domain" description="HTH cro/C1-type" evidence="1">
    <location>
        <begin position="17"/>
        <end position="56"/>
    </location>
</feature>
<sequence length="91" mass="9916">MHSHDDASASVDFGQWVKSRRLAELLTQEQLAERAGLSVRTVRNLEAGRSKARLPTRRLVIVALGGSRLIDAAAMHLDSGPPRPAPPDPNR</sequence>
<accession>A0A239PEP1</accession>
<dbReference type="SMART" id="SM00530">
    <property type="entry name" value="HTH_XRE"/>
    <property type="match status" value="1"/>
</dbReference>
<dbReference type="Gene3D" id="1.10.260.40">
    <property type="entry name" value="lambda repressor-like DNA-binding domains"/>
    <property type="match status" value="1"/>
</dbReference>
<dbReference type="SUPFAM" id="SSF47413">
    <property type="entry name" value="lambda repressor-like DNA-binding domains"/>
    <property type="match status" value="1"/>
</dbReference>
<dbReference type="AlphaFoldDB" id="A0A239PEP1"/>